<sequence>MKADGNGTFFQQHRQHRVVVDEAFVSNARGYRGLRLEAREMRLQKREPPSVAHRIHDRANVAEDGIREAKSLACSRPLRTRALTQIRAPNHPAPIARYRAIH</sequence>
<dbReference type="Proteomes" id="UP000592820">
    <property type="component" value="Unassembled WGS sequence"/>
</dbReference>
<evidence type="ECO:0000313" key="2">
    <source>
        <dbReference type="Proteomes" id="UP000592820"/>
    </source>
</evidence>
<dbReference type="RefSeq" id="WP_260332212.1">
    <property type="nucleotide sequence ID" value="NZ_JACHDE010000006.1"/>
</dbReference>
<dbReference type="AlphaFoldDB" id="A0A7W8L6Z7"/>
<protein>
    <submittedName>
        <fullName evidence="1">Uncharacterized protein</fullName>
    </submittedName>
</protein>
<proteinExistence type="predicted"/>
<gene>
    <name evidence="1" type="ORF">HDG41_003728</name>
</gene>
<accession>A0A7W8L6Z7</accession>
<dbReference type="EMBL" id="JACHDE010000006">
    <property type="protein sequence ID" value="MBB5401645.1"/>
    <property type="molecule type" value="Genomic_DNA"/>
</dbReference>
<comment type="caution">
    <text evidence="1">The sequence shown here is derived from an EMBL/GenBank/DDBJ whole genome shotgun (WGS) entry which is preliminary data.</text>
</comment>
<evidence type="ECO:0000313" key="1">
    <source>
        <dbReference type="EMBL" id="MBB5401645.1"/>
    </source>
</evidence>
<name>A0A7W8L6Z7_9BURK</name>
<reference evidence="1 2" key="1">
    <citation type="submission" date="2020-08" db="EMBL/GenBank/DDBJ databases">
        <title>Genomic Encyclopedia of Type Strains, Phase IV (KMG-V): Genome sequencing to study the core and pangenomes of soil and plant-associated prokaryotes.</title>
        <authorList>
            <person name="Whitman W."/>
        </authorList>
    </citation>
    <scope>NUCLEOTIDE SEQUENCE [LARGE SCALE GENOMIC DNA]</scope>
    <source>
        <strain evidence="1 2">JPY162</strain>
    </source>
</reference>
<organism evidence="1 2">
    <name type="scientific">Paraburkholderia youngii</name>
    <dbReference type="NCBI Taxonomy" id="2782701"/>
    <lineage>
        <taxon>Bacteria</taxon>
        <taxon>Pseudomonadati</taxon>
        <taxon>Pseudomonadota</taxon>
        <taxon>Betaproteobacteria</taxon>
        <taxon>Burkholderiales</taxon>
        <taxon>Burkholderiaceae</taxon>
        <taxon>Paraburkholderia</taxon>
    </lineage>
</organism>